<evidence type="ECO:0000313" key="5">
    <source>
        <dbReference type="Proteomes" id="UP001266305"/>
    </source>
</evidence>
<feature type="region of interest" description="Disordered" evidence="2">
    <location>
        <begin position="193"/>
        <end position="249"/>
    </location>
</feature>
<feature type="chain" id="PRO_5047247479" evidence="3">
    <location>
        <begin position="42"/>
        <end position="249"/>
    </location>
</feature>
<protein>
    <submittedName>
        <fullName evidence="4">Uncharacterized protein</fullName>
    </submittedName>
</protein>
<gene>
    <name evidence="4" type="ORF">P7K49_001430</name>
</gene>
<sequence>MASPRSSGQPGPPPPPPPPPARLLLLLLLPLLLLLAPGAWGWARGAPRPPPSSPPLSIMGLMPLTKEVAKGSIGRGVLPAVELAIEQIRNESLLRPYFLDLRLYDTEVSVRLPVPSGLQGAMGWVVWPEPRLTGRRLPRAPRAGAQCSPPAVLLGLAGIAEKGVEKVGAGPPKAYIDCLCPRSRSWGCQVPSGRNRRNDCKLGHPGPEGPRACSQTPREAEPRFEVRKAPEPEGLQRATGWARGARQQL</sequence>
<evidence type="ECO:0000256" key="3">
    <source>
        <dbReference type="SAM" id="SignalP"/>
    </source>
</evidence>
<dbReference type="SUPFAM" id="SSF53822">
    <property type="entry name" value="Periplasmic binding protein-like I"/>
    <property type="match status" value="1"/>
</dbReference>
<name>A0ABQ9WEG1_SAGOE</name>
<evidence type="ECO:0000256" key="1">
    <source>
        <dbReference type="ARBA" id="ARBA00022729"/>
    </source>
</evidence>
<evidence type="ECO:0000313" key="4">
    <source>
        <dbReference type="EMBL" id="KAK2120044.1"/>
    </source>
</evidence>
<evidence type="ECO:0000256" key="2">
    <source>
        <dbReference type="SAM" id="MobiDB-lite"/>
    </source>
</evidence>
<dbReference type="Gene3D" id="3.40.50.2300">
    <property type="match status" value="1"/>
</dbReference>
<comment type="caution">
    <text evidence="4">The sequence shown here is derived from an EMBL/GenBank/DDBJ whole genome shotgun (WGS) entry which is preliminary data.</text>
</comment>
<accession>A0ABQ9WEG1</accession>
<dbReference type="Proteomes" id="UP001266305">
    <property type="component" value="Unassembled WGS sequence"/>
</dbReference>
<dbReference type="InterPro" id="IPR002457">
    <property type="entry name" value="GPCR_3_GABA_rcpt_B2"/>
</dbReference>
<keyword evidence="5" id="KW-1185">Reference proteome</keyword>
<dbReference type="InterPro" id="IPR028082">
    <property type="entry name" value="Peripla_BP_I"/>
</dbReference>
<organism evidence="4 5">
    <name type="scientific">Saguinus oedipus</name>
    <name type="common">Cotton-top tamarin</name>
    <name type="synonym">Oedipomidas oedipus</name>
    <dbReference type="NCBI Taxonomy" id="9490"/>
    <lineage>
        <taxon>Eukaryota</taxon>
        <taxon>Metazoa</taxon>
        <taxon>Chordata</taxon>
        <taxon>Craniata</taxon>
        <taxon>Vertebrata</taxon>
        <taxon>Euteleostomi</taxon>
        <taxon>Mammalia</taxon>
        <taxon>Eutheria</taxon>
        <taxon>Euarchontoglires</taxon>
        <taxon>Primates</taxon>
        <taxon>Haplorrhini</taxon>
        <taxon>Platyrrhini</taxon>
        <taxon>Cebidae</taxon>
        <taxon>Callitrichinae</taxon>
        <taxon>Saguinus</taxon>
    </lineage>
</organism>
<proteinExistence type="predicted"/>
<reference evidence="4 5" key="1">
    <citation type="submission" date="2023-05" db="EMBL/GenBank/DDBJ databases">
        <title>B98-5 Cell Line De Novo Hybrid Assembly: An Optical Mapping Approach.</title>
        <authorList>
            <person name="Kananen K."/>
            <person name="Auerbach J.A."/>
            <person name="Kautto E."/>
            <person name="Blachly J.S."/>
        </authorList>
    </citation>
    <scope>NUCLEOTIDE SEQUENCE [LARGE SCALE GENOMIC DNA]</scope>
    <source>
        <strain evidence="4">B95-8</strain>
        <tissue evidence="4">Cell line</tissue>
    </source>
</reference>
<feature type="compositionally biased region" description="Basic and acidic residues" evidence="2">
    <location>
        <begin position="218"/>
        <end position="231"/>
    </location>
</feature>
<dbReference type="EMBL" id="JASSZA010000001">
    <property type="protein sequence ID" value="KAK2120044.1"/>
    <property type="molecule type" value="Genomic_DNA"/>
</dbReference>
<dbReference type="PRINTS" id="PR01178">
    <property type="entry name" value="GABAB2RECPTR"/>
</dbReference>
<keyword evidence="1 3" id="KW-0732">Signal</keyword>
<feature type="signal peptide" evidence="3">
    <location>
        <begin position="1"/>
        <end position="41"/>
    </location>
</feature>